<dbReference type="Proteomes" id="UP000184600">
    <property type="component" value="Unassembled WGS sequence"/>
</dbReference>
<dbReference type="SUPFAM" id="SSF53448">
    <property type="entry name" value="Nucleotide-diphospho-sugar transferases"/>
    <property type="match status" value="1"/>
</dbReference>
<dbReference type="PANTHER" id="PTHR43179">
    <property type="entry name" value="RHAMNOSYLTRANSFERASE WBBL"/>
    <property type="match status" value="1"/>
</dbReference>
<evidence type="ECO:0000256" key="1">
    <source>
        <dbReference type="ARBA" id="ARBA00006739"/>
    </source>
</evidence>
<dbReference type="PANTHER" id="PTHR43179:SF12">
    <property type="entry name" value="GALACTOFURANOSYLTRANSFERASE GLFT2"/>
    <property type="match status" value="1"/>
</dbReference>
<keyword evidence="2 4" id="KW-0328">Glycosyltransferase</keyword>
<dbReference type="EMBL" id="FRFG01000043">
    <property type="protein sequence ID" value="SHO57571.1"/>
    <property type="molecule type" value="Genomic_DNA"/>
</dbReference>
<proteinExistence type="inferred from homology"/>
<keyword evidence="3 4" id="KW-0808">Transferase</keyword>
<dbReference type="AlphaFoldDB" id="A0A1M7YY54"/>
<protein>
    <submittedName>
        <fullName evidence="4">Rhamnosyltransferase WbbL</fullName>
        <ecNumber evidence="4">2.4.1.-</ecNumber>
    </submittedName>
</protein>
<evidence type="ECO:0000256" key="2">
    <source>
        <dbReference type="ARBA" id="ARBA00022676"/>
    </source>
</evidence>
<evidence type="ECO:0000256" key="3">
    <source>
        <dbReference type="ARBA" id="ARBA00022679"/>
    </source>
</evidence>
<keyword evidence="5" id="KW-1185">Reference proteome</keyword>
<evidence type="ECO:0000313" key="5">
    <source>
        <dbReference type="Proteomes" id="UP000184600"/>
    </source>
</evidence>
<dbReference type="RefSeq" id="WP_073584640.1">
    <property type="nucleotide sequence ID" value="NZ_AP024897.1"/>
</dbReference>
<name>A0A1M7YY54_9VIBR</name>
<dbReference type="Gene3D" id="3.90.550.10">
    <property type="entry name" value="Spore Coat Polysaccharide Biosynthesis Protein SpsA, Chain A"/>
    <property type="match status" value="1"/>
</dbReference>
<gene>
    <name evidence="4" type="primary">wbbL</name>
    <name evidence="4" type="ORF">VQ7734_03341</name>
</gene>
<reference evidence="5" key="1">
    <citation type="submission" date="2016-12" db="EMBL/GenBank/DDBJ databases">
        <authorList>
            <person name="Rodrigo-Torres L."/>
            <person name="Arahal R.D."/>
            <person name="Lucena T."/>
        </authorList>
    </citation>
    <scope>NUCLEOTIDE SEQUENCE [LARGE SCALE GENOMIC DNA]</scope>
</reference>
<accession>A0A1M7YY54</accession>
<comment type="similarity">
    <text evidence="1">Belongs to the glycosyltransferase 2 family.</text>
</comment>
<organism evidence="4 5">
    <name type="scientific">Vibrio quintilis</name>
    <dbReference type="NCBI Taxonomy" id="1117707"/>
    <lineage>
        <taxon>Bacteria</taxon>
        <taxon>Pseudomonadati</taxon>
        <taxon>Pseudomonadota</taxon>
        <taxon>Gammaproteobacteria</taxon>
        <taxon>Vibrionales</taxon>
        <taxon>Vibrionaceae</taxon>
        <taxon>Vibrio</taxon>
    </lineage>
</organism>
<evidence type="ECO:0000313" key="4">
    <source>
        <dbReference type="EMBL" id="SHO57571.1"/>
    </source>
</evidence>
<dbReference type="STRING" id="1117707.VQ7734_03341"/>
<dbReference type="InterPro" id="IPR029044">
    <property type="entry name" value="Nucleotide-diphossugar_trans"/>
</dbReference>
<dbReference type="EC" id="2.4.1.-" evidence="4"/>
<sequence>MRIIVSTISHHHTEMIIHLASLKKLAKADDIVVLCRDNAKSRELREYCLENNIIYLSNNQPQGFARNNNLNFRYYLQNLTPQKDDYFLLFNPDIELTPNTIPELRMSLMTSEKELIAGNLFLERSWMVPDDNIRLYPQFRQFVRTYLFGDRSTMINRKTQSLPTQGTYWASGAFLALRASLYQELGGLDERFFMYCEDIDFSRRASSMGISIKLAENVKALHWRQRASKKLFSKFFFWHVMSVLKFCCIPRKGKSTAAKSALYEVKPLTTRTSVTYSDNTVTSAITPDQLT</sequence>
<dbReference type="GO" id="GO:0016757">
    <property type="term" value="F:glycosyltransferase activity"/>
    <property type="evidence" value="ECO:0007669"/>
    <property type="project" value="UniProtKB-KW"/>
</dbReference>